<keyword evidence="4 6" id="KW-1133">Transmembrane helix</keyword>
<evidence type="ECO:0000313" key="9">
    <source>
        <dbReference type="Proteomes" id="UP000028701"/>
    </source>
</evidence>
<evidence type="ECO:0000256" key="4">
    <source>
        <dbReference type="ARBA" id="ARBA00022989"/>
    </source>
</evidence>
<dbReference type="EMBL" id="BBJU01000036">
    <property type="protein sequence ID" value="GAK73348.1"/>
    <property type="molecule type" value="Genomic_DNA"/>
</dbReference>
<evidence type="ECO:0000259" key="7">
    <source>
        <dbReference type="Pfam" id="PF02687"/>
    </source>
</evidence>
<dbReference type="OrthoDB" id="343744at2"/>
<dbReference type="eggNOG" id="COG0577">
    <property type="taxonomic scope" value="Bacteria"/>
</dbReference>
<keyword evidence="2" id="KW-1003">Cell membrane</keyword>
<evidence type="ECO:0000256" key="3">
    <source>
        <dbReference type="ARBA" id="ARBA00022692"/>
    </source>
</evidence>
<name>A0A081D352_9HYPH</name>
<feature type="transmembrane region" description="Helical" evidence="6">
    <location>
        <begin position="764"/>
        <end position="783"/>
    </location>
</feature>
<dbReference type="InterPro" id="IPR003838">
    <property type="entry name" value="ABC3_permease_C"/>
</dbReference>
<feature type="transmembrane region" description="Helical" evidence="6">
    <location>
        <begin position="371"/>
        <end position="391"/>
    </location>
</feature>
<evidence type="ECO:0000256" key="1">
    <source>
        <dbReference type="ARBA" id="ARBA00004651"/>
    </source>
</evidence>
<dbReference type="AlphaFoldDB" id="A0A081D352"/>
<evidence type="ECO:0000256" key="5">
    <source>
        <dbReference type="ARBA" id="ARBA00023136"/>
    </source>
</evidence>
<sequence>MRLVAFTALLSHWRRKPLQLLTLVMGIALATALWCGVQAINAEARASYDRAASVLEQGALSQVVSQDGTGISVLSYGNLRRAGWNVSPVIEGIYRFGTSRITLIGIDPLSMPKEGQVATVSDGADLLAFLSPAGEFVVSEATAEQLRGKTDMGLKISDSVPDDAAFVDISVADRLLETHGKITRLVVAREQKPGLAPIENIAPELTLRENNDQPDVARLTDSFHLNLTAFGFLSFVVGLFIVYSATGLTFEQRRGTFRTLRSLGVSLPSLTTMLLIELAGLALISGLIGVVMGYFIASALMPGVATTLRGLYGASVPGSLTIRPEWWATGLAIALGGTAISSAQSLWRVWTLPILTAAQPRAWARASARTLTYQVAVAAALLALGVILAAIGSGLVVGFAVLGCLLLGAALLLPGLLAIGLSLAERLSKRALTQWFWADTRLQLPGLSLALMALLLALSANIGVGTMVSSFRLTFLGWLDQRLAAELYVTAQDEEQAKRLRQWLPQHATAVLPIWSVERDVLGEQLQIFGVADDPTYRDHWPLIVADADAWDKIAAGTGALINEQMWRRGDAKLGQAIPMPGGWNVTVVGTYSDYGNPKGQVIVGIDSLVTHYPDVPKLRYGVRVPPDRAQDLKAQIVSEFGLPQTAVIDHASLKQQSRAIFEQTFTVTGALNVLTLGVAGFAMFASLLTLSGIRLPQLAPLWAIGIRRRDLAFYEVARTLALWLATFVAAIPVGLGLAWVLLAIVNVQAFGWRLPMTVFPLDWVWLGSIAFVAALLSVAVPVRRLATINPADLLRIFANER</sequence>
<keyword evidence="5 6" id="KW-0472">Membrane</keyword>
<feature type="transmembrane region" description="Helical" evidence="6">
    <location>
        <begin position="444"/>
        <end position="464"/>
    </location>
</feature>
<reference evidence="8 9" key="1">
    <citation type="submission" date="2014-08" db="EMBL/GenBank/DDBJ databases">
        <title>Whole genome shotgun sequence of Rhizobium rubi NBRC 13261.</title>
        <authorList>
            <person name="Katano-Makiyama Y."/>
            <person name="Hosoyama A."/>
            <person name="Hashimoto M."/>
            <person name="Hosoyama Y."/>
            <person name="Noguchi M."/>
            <person name="Tsuchikane K."/>
            <person name="Uohara A."/>
            <person name="Ohji S."/>
            <person name="Ichikawa N."/>
            <person name="Kimura A."/>
            <person name="Yamazoe A."/>
            <person name="Fujita N."/>
        </authorList>
    </citation>
    <scope>NUCLEOTIDE SEQUENCE [LARGE SCALE GENOMIC DNA]</scope>
    <source>
        <strain evidence="8 9">NBRC 13261</strain>
    </source>
</reference>
<feature type="transmembrane region" description="Helical" evidence="6">
    <location>
        <begin position="674"/>
        <end position="696"/>
    </location>
</feature>
<dbReference type="PANTHER" id="PTHR30287">
    <property type="entry name" value="MEMBRANE COMPONENT OF PREDICTED ABC SUPERFAMILY METABOLITE UPTAKE TRANSPORTER"/>
    <property type="match status" value="1"/>
</dbReference>
<dbReference type="GO" id="GO:0005886">
    <property type="term" value="C:plasma membrane"/>
    <property type="evidence" value="ECO:0007669"/>
    <property type="project" value="UniProtKB-SubCell"/>
</dbReference>
<dbReference type="PANTHER" id="PTHR30287:SF2">
    <property type="entry name" value="BLL1001 PROTEIN"/>
    <property type="match status" value="1"/>
</dbReference>
<feature type="transmembrane region" description="Helical" evidence="6">
    <location>
        <begin position="717"/>
        <end position="744"/>
    </location>
</feature>
<comment type="subcellular location">
    <subcellularLocation>
        <location evidence="1">Cell membrane</location>
        <topology evidence="1">Multi-pass membrane protein</topology>
    </subcellularLocation>
</comment>
<evidence type="ECO:0000256" key="2">
    <source>
        <dbReference type="ARBA" id="ARBA00022475"/>
    </source>
</evidence>
<evidence type="ECO:0000313" key="8">
    <source>
        <dbReference type="EMBL" id="GAK73348.1"/>
    </source>
</evidence>
<feature type="transmembrane region" description="Helical" evidence="6">
    <location>
        <begin position="270"/>
        <end position="297"/>
    </location>
</feature>
<feature type="domain" description="ABC3 transporter permease C-terminal" evidence="7">
    <location>
        <begin position="673"/>
        <end position="791"/>
    </location>
</feature>
<comment type="caution">
    <text evidence="8">The sequence shown here is derived from an EMBL/GenBank/DDBJ whole genome shotgun (WGS) entry which is preliminary data.</text>
</comment>
<evidence type="ECO:0000256" key="6">
    <source>
        <dbReference type="SAM" id="Phobius"/>
    </source>
</evidence>
<keyword evidence="3 6" id="KW-0812">Transmembrane</keyword>
<feature type="transmembrane region" description="Helical" evidence="6">
    <location>
        <begin position="397"/>
        <end position="423"/>
    </location>
</feature>
<feature type="domain" description="ABC3 transporter permease C-terminal" evidence="7">
    <location>
        <begin position="229"/>
        <end position="350"/>
    </location>
</feature>
<dbReference type="InterPro" id="IPR038766">
    <property type="entry name" value="Membrane_comp_ABC_pdt"/>
</dbReference>
<feature type="transmembrane region" description="Helical" evidence="6">
    <location>
        <begin position="227"/>
        <end position="250"/>
    </location>
</feature>
<dbReference type="RefSeq" id="WP_045232756.1">
    <property type="nucleotide sequence ID" value="NZ_BBJU01000036.1"/>
</dbReference>
<dbReference type="Pfam" id="PF02687">
    <property type="entry name" value="FtsX"/>
    <property type="match status" value="2"/>
</dbReference>
<dbReference type="Proteomes" id="UP000028701">
    <property type="component" value="Unassembled WGS sequence"/>
</dbReference>
<gene>
    <name evidence="8" type="ORF">RRU01S_36_00130</name>
</gene>
<protein>
    <submittedName>
        <fullName evidence="8">Putative ABC transporter permease protein</fullName>
    </submittedName>
</protein>
<accession>A0A081D352</accession>
<organism evidence="8 9">
    <name type="scientific">Agrobacterium rubi TR3 = NBRC 13261</name>
    <dbReference type="NCBI Taxonomy" id="1368415"/>
    <lineage>
        <taxon>Bacteria</taxon>
        <taxon>Pseudomonadati</taxon>
        <taxon>Pseudomonadota</taxon>
        <taxon>Alphaproteobacteria</taxon>
        <taxon>Hyphomicrobiales</taxon>
        <taxon>Rhizobiaceae</taxon>
        <taxon>Rhizobium/Agrobacterium group</taxon>
        <taxon>Agrobacterium</taxon>
    </lineage>
</organism>
<proteinExistence type="predicted"/>